<feature type="compositionally biased region" description="Polar residues" evidence="5">
    <location>
        <begin position="148"/>
        <end position="158"/>
    </location>
</feature>
<evidence type="ECO:0000256" key="5">
    <source>
        <dbReference type="SAM" id="MobiDB-lite"/>
    </source>
</evidence>
<dbReference type="GO" id="GO:0048658">
    <property type="term" value="P:anther wall tapetum development"/>
    <property type="evidence" value="ECO:0007669"/>
    <property type="project" value="InterPro"/>
</dbReference>
<dbReference type="InterPro" id="IPR036638">
    <property type="entry name" value="HLH_DNA-bd_sf"/>
</dbReference>
<dbReference type="PANTHER" id="PTHR46834:SF1">
    <property type="entry name" value="TRANSCRIPTION FACTOR BHLH10"/>
    <property type="match status" value="1"/>
</dbReference>
<dbReference type="InterPro" id="IPR011598">
    <property type="entry name" value="bHLH_dom"/>
</dbReference>
<name>A0A9Q0FI46_9ROSI</name>
<evidence type="ECO:0000259" key="6">
    <source>
        <dbReference type="PROSITE" id="PS50888"/>
    </source>
</evidence>
<keyword evidence="2" id="KW-0805">Transcription regulation</keyword>
<keyword evidence="3" id="KW-0804">Transcription</keyword>
<dbReference type="Pfam" id="PF00010">
    <property type="entry name" value="HLH"/>
    <property type="match status" value="1"/>
</dbReference>
<dbReference type="InterPro" id="IPR045895">
    <property type="entry name" value="bHLH91-like"/>
</dbReference>
<sequence length="503" mass="54985">MMYKEGAGSCFDPNSVGMEGGGGAEMEGGLCGGAQVLMAGSTTNSHNSLEDSLKLSMEEQEALEIQIQNQLAFNTTANNHLMQDPTPCLINHHHQHHQQQQNHHVLSSYEHHYNNNWDNNVVIGLQQQDLHATTNDHHHHHHHHHQLETSGFSATTNTGPPPPPLPDLLNLFHLPSCSSSTNSLLPNSSISFVGDLPMPTDAASVLFHLNNFNPPGAHTSPLFRELLPPHAYGLPAGLFGGPDDHNTGGGVAGAAAGTGGSLHYQDGDHGDGVLEFSGDIACISKGIRKAGKMTNHFATERQRREHYNDKFKALRSLVPNPSKSDRASVVGDAIEYIKELLRTVNELKMLVEKKRCGSGRSSKRPKTEEDACGDVESTSNMKPFGDHNNNGSLRSSWLQRKAKDTEVDVRIIDDEVTIKLVHRKNNCLLHVSKVLEDLKLDLHHFAGGHIGDYYSFLFNTKICEGSCVYASAVAKRLIEIVAERQYASSTTPSSSCYLEGGHH</sequence>
<feature type="compositionally biased region" description="Polar residues" evidence="5">
    <location>
        <begin position="376"/>
        <end position="393"/>
    </location>
</feature>
<feature type="region of interest" description="Disordered" evidence="5">
    <location>
        <begin position="355"/>
        <end position="393"/>
    </location>
</feature>
<evidence type="ECO:0000256" key="4">
    <source>
        <dbReference type="ARBA" id="ARBA00023242"/>
    </source>
</evidence>
<dbReference type="CDD" id="cd18918">
    <property type="entry name" value="bHLH_AtMYC1_like"/>
    <property type="match status" value="1"/>
</dbReference>
<dbReference type="SMART" id="SM00353">
    <property type="entry name" value="HLH"/>
    <property type="match status" value="1"/>
</dbReference>
<evidence type="ECO:0000313" key="7">
    <source>
        <dbReference type="EMBL" id="KAJ4831888.1"/>
    </source>
</evidence>
<evidence type="ECO:0000256" key="2">
    <source>
        <dbReference type="ARBA" id="ARBA00023015"/>
    </source>
</evidence>
<comment type="subcellular location">
    <subcellularLocation>
        <location evidence="1">Nucleus</location>
    </subcellularLocation>
</comment>
<feature type="region of interest" description="Disordered" evidence="5">
    <location>
        <begin position="133"/>
        <end position="159"/>
    </location>
</feature>
<dbReference type="AlphaFoldDB" id="A0A9Q0FI46"/>
<keyword evidence="8" id="KW-1185">Reference proteome</keyword>
<reference evidence="7" key="2">
    <citation type="journal article" date="2023" name="Plants (Basel)">
        <title>Annotation of the Turnera subulata (Passifloraceae) Draft Genome Reveals the S-Locus Evolved after the Divergence of Turneroideae from Passifloroideae in a Stepwise Manner.</title>
        <authorList>
            <person name="Henning P.M."/>
            <person name="Roalson E.H."/>
            <person name="Mir W."/>
            <person name="McCubbin A.G."/>
            <person name="Shore J.S."/>
        </authorList>
    </citation>
    <scope>NUCLEOTIDE SEQUENCE</scope>
    <source>
        <strain evidence="7">F60SS</strain>
    </source>
</reference>
<evidence type="ECO:0000256" key="1">
    <source>
        <dbReference type="ARBA" id="ARBA00004123"/>
    </source>
</evidence>
<dbReference type="GO" id="GO:0005634">
    <property type="term" value="C:nucleus"/>
    <property type="evidence" value="ECO:0007669"/>
    <property type="project" value="UniProtKB-SubCell"/>
</dbReference>
<dbReference type="SUPFAM" id="SSF47459">
    <property type="entry name" value="HLH, helix-loop-helix DNA-binding domain"/>
    <property type="match status" value="1"/>
</dbReference>
<keyword evidence="4" id="KW-0539">Nucleus</keyword>
<dbReference type="PANTHER" id="PTHR46834">
    <property type="entry name" value="TRANSCRIPTION FACTOR BHLH91"/>
    <property type="match status" value="1"/>
</dbReference>
<proteinExistence type="predicted"/>
<dbReference type="GO" id="GO:0046983">
    <property type="term" value="F:protein dimerization activity"/>
    <property type="evidence" value="ECO:0007669"/>
    <property type="project" value="InterPro"/>
</dbReference>
<feature type="domain" description="BHLH" evidence="6">
    <location>
        <begin position="291"/>
        <end position="340"/>
    </location>
</feature>
<protein>
    <recommendedName>
        <fullName evidence="6">BHLH domain-containing protein</fullName>
    </recommendedName>
</protein>
<gene>
    <name evidence="7" type="ORF">Tsubulata_022303</name>
</gene>
<dbReference type="EMBL" id="JAKUCV010005260">
    <property type="protein sequence ID" value="KAJ4831888.1"/>
    <property type="molecule type" value="Genomic_DNA"/>
</dbReference>
<dbReference type="OrthoDB" id="1932168at2759"/>
<accession>A0A9Q0FI46</accession>
<dbReference type="InterPro" id="IPR045896">
    <property type="entry name" value="MYC1-like_bHLH"/>
</dbReference>
<evidence type="ECO:0000313" key="8">
    <source>
        <dbReference type="Proteomes" id="UP001141552"/>
    </source>
</evidence>
<dbReference type="PROSITE" id="PS50888">
    <property type="entry name" value="BHLH"/>
    <property type="match status" value="1"/>
</dbReference>
<organism evidence="7 8">
    <name type="scientific">Turnera subulata</name>
    <dbReference type="NCBI Taxonomy" id="218843"/>
    <lineage>
        <taxon>Eukaryota</taxon>
        <taxon>Viridiplantae</taxon>
        <taxon>Streptophyta</taxon>
        <taxon>Embryophyta</taxon>
        <taxon>Tracheophyta</taxon>
        <taxon>Spermatophyta</taxon>
        <taxon>Magnoliopsida</taxon>
        <taxon>eudicotyledons</taxon>
        <taxon>Gunneridae</taxon>
        <taxon>Pentapetalae</taxon>
        <taxon>rosids</taxon>
        <taxon>fabids</taxon>
        <taxon>Malpighiales</taxon>
        <taxon>Passifloraceae</taxon>
        <taxon>Turnera</taxon>
    </lineage>
</organism>
<dbReference type="Gene3D" id="4.10.280.10">
    <property type="entry name" value="Helix-loop-helix DNA-binding domain"/>
    <property type="match status" value="1"/>
</dbReference>
<dbReference type="Proteomes" id="UP001141552">
    <property type="component" value="Unassembled WGS sequence"/>
</dbReference>
<comment type="caution">
    <text evidence="7">The sequence shown here is derived from an EMBL/GenBank/DDBJ whole genome shotgun (WGS) entry which is preliminary data.</text>
</comment>
<evidence type="ECO:0000256" key="3">
    <source>
        <dbReference type="ARBA" id="ARBA00023163"/>
    </source>
</evidence>
<reference evidence="7" key="1">
    <citation type="submission" date="2022-02" db="EMBL/GenBank/DDBJ databases">
        <authorList>
            <person name="Henning P.M."/>
            <person name="McCubbin A.G."/>
            <person name="Shore J.S."/>
        </authorList>
    </citation>
    <scope>NUCLEOTIDE SEQUENCE</scope>
    <source>
        <strain evidence="7">F60SS</strain>
        <tissue evidence="7">Leaves</tissue>
    </source>
</reference>
<dbReference type="GO" id="GO:0006355">
    <property type="term" value="P:regulation of DNA-templated transcription"/>
    <property type="evidence" value="ECO:0007669"/>
    <property type="project" value="InterPro"/>
</dbReference>